<feature type="chain" id="PRO_5046810371" description="Secreted protein" evidence="1">
    <location>
        <begin position="25"/>
        <end position="227"/>
    </location>
</feature>
<protein>
    <recommendedName>
        <fullName evidence="4">Secreted protein</fullName>
    </recommendedName>
</protein>
<dbReference type="EMBL" id="JAGTJR010000087">
    <property type="protein sequence ID" value="KAH7012396.1"/>
    <property type="molecule type" value="Genomic_DNA"/>
</dbReference>
<name>A0ABQ8FQM3_9PEZI</name>
<evidence type="ECO:0000256" key="1">
    <source>
        <dbReference type="SAM" id="SignalP"/>
    </source>
</evidence>
<organism evidence="2 3">
    <name type="scientific">Macrophomina phaseolina</name>
    <dbReference type="NCBI Taxonomy" id="35725"/>
    <lineage>
        <taxon>Eukaryota</taxon>
        <taxon>Fungi</taxon>
        <taxon>Dikarya</taxon>
        <taxon>Ascomycota</taxon>
        <taxon>Pezizomycotina</taxon>
        <taxon>Dothideomycetes</taxon>
        <taxon>Dothideomycetes incertae sedis</taxon>
        <taxon>Botryosphaeriales</taxon>
        <taxon>Botryosphaeriaceae</taxon>
        <taxon>Macrophomina</taxon>
    </lineage>
</organism>
<keyword evidence="3" id="KW-1185">Reference proteome</keyword>
<dbReference type="Proteomes" id="UP000774617">
    <property type="component" value="Unassembled WGS sequence"/>
</dbReference>
<comment type="caution">
    <text evidence="2">The sequence shown here is derived from an EMBL/GenBank/DDBJ whole genome shotgun (WGS) entry which is preliminary data.</text>
</comment>
<proteinExistence type="predicted"/>
<feature type="signal peptide" evidence="1">
    <location>
        <begin position="1"/>
        <end position="24"/>
    </location>
</feature>
<reference evidence="2 3" key="1">
    <citation type="journal article" date="2021" name="Nat. Commun.">
        <title>Genetic determinants of endophytism in the Arabidopsis root mycobiome.</title>
        <authorList>
            <person name="Mesny F."/>
            <person name="Miyauchi S."/>
            <person name="Thiergart T."/>
            <person name="Pickel B."/>
            <person name="Atanasova L."/>
            <person name="Karlsson M."/>
            <person name="Huettel B."/>
            <person name="Barry K.W."/>
            <person name="Haridas S."/>
            <person name="Chen C."/>
            <person name="Bauer D."/>
            <person name="Andreopoulos W."/>
            <person name="Pangilinan J."/>
            <person name="LaButti K."/>
            <person name="Riley R."/>
            <person name="Lipzen A."/>
            <person name="Clum A."/>
            <person name="Drula E."/>
            <person name="Henrissat B."/>
            <person name="Kohler A."/>
            <person name="Grigoriev I.V."/>
            <person name="Martin F.M."/>
            <person name="Hacquard S."/>
        </authorList>
    </citation>
    <scope>NUCLEOTIDE SEQUENCE [LARGE SCALE GENOMIC DNA]</scope>
    <source>
        <strain evidence="2 3">MPI-SDFR-AT-0080</strain>
    </source>
</reference>
<evidence type="ECO:0008006" key="4">
    <source>
        <dbReference type="Google" id="ProtNLM"/>
    </source>
</evidence>
<evidence type="ECO:0000313" key="3">
    <source>
        <dbReference type="Proteomes" id="UP000774617"/>
    </source>
</evidence>
<keyword evidence="1" id="KW-0732">Signal</keyword>
<gene>
    <name evidence="2" type="ORF">B0J12DRAFT_705959</name>
</gene>
<accession>A0ABQ8FQM3</accession>
<evidence type="ECO:0000313" key="2">
    <source>
        <dbReference type="EMBL" id="KAH7012396.1"/>
    </source>
</evidence>
<sequence length="227" mass="24943">MRTFNFILSGVLAFFGASVITVNGAAVPSLSKADTIDENIPNGYLSLPSVKEYPKIDAEPELSAKTEHLAAPPYTTRDVSSTDNSVYERDVLEKRLIHFRRVVNLTLKHAVHGAVGSFKWVITVAFDGVNTLQTQFLNGESSTGTSFHTEHFEIDQKFSNGVDGVIQGAFLVDTPQGDFRLRLRWEEFLSTTTASINEVTNSWCAFLLPGGEEGLTQGDFSFTMKVG</sequence>